<organism evidence="1 2">
    <name type="scientific">Geomicrobium halophilum</name>
    <dbReference type="NCBI Taxonomy" id="549000"/>
    <lineage>
        <taxon>Bacteria</taxon>
        <taxon>Bacillati</taxon>
        <taxon>Bacillota</taxon>
        <taxon>Bacilli</taxon>
        <taxon>Bacillales</taxon>
        <taxon>Geomicrobium</taxon>
    </lineage>
</organism>
<sequence length="255" mass="29818">MNKFFGYFLLFIVLLLAGCGTELQPDEIYNQAKENLQQETDSVYFTSSQALTVNEETVSFDTNGAVRYEPMEGYMVTQMNLIDFQEALEFHFYIDGENISMVDGGERIIPDADIDEVMSVFNPIEHMNEFNEVEEAMLMKETDEHYEVSIRTDNEAHIHLIEHRMEGWESIDGEVDDDTFDSIDIERIDMLAWINKETYQLDGFSTRYRFNIETGAQPLQIDERQDIFYSYHNNVPEDLESFVQQVPDEEIEEDL</sequence>
<gene>
    <name evidence="1" type="ORF">HNR44_002420</name>
</gene>
<dbReference type="PROSITE" id="PS51257">
    <property type="entry name" value="PROKAR_LIPOPROTEIN"/>
    <property type="match status" value="1"/>
</dbReference>
<proteinExistence type="predicted"/>
<dbReference type="Proteomes" id="UP000568839">
    <property type="component" value="Unassembled WGS sequence"/>
</dbReference>
<protein>
    <submittedName>
        <fullName evidence="1">Uncharacterized protein</fullName>
    </submittedName>
</protein>
<name>A0A841PNM1_9BACL</name>
<dbReference type="EMBL" id="JACHHJ010000003">
    <property type="protein sequence ID" value="MBB6450437.1"/>
    <property type="molecule type" value="Genomic_DNA"/>
</dbReference>
<keyword evidence="2" id="KW-1185">Reference proteome</keyword>
<accession>A0A841PNM1</accession>
<dbReference type="RefSeq" id="WP_184404490.1">
    <property type="nucleotide sequence ID" value="NZ_JACHHJ010000003.1"/>
</dbReference>
<dbReference type="AlphaFoldDB" id="A0A841PNM1"/>
<evidence type="ECO:0000313" key="2">
    <source>
        <dbReference type="Proteomes" id="UP000568839"/>
    </source>
</evidence>
<reference evidence="1 2" key="1">
    <citation type="submission" date="2020-08" db="EMBL/GenBank/DDBJ databases">
        <title>Genomic Encyclopedia of Type Strains, Phase IV (KMG-IV): sequencing the most valuable type-strain genomes for metagenomic binning, comparative biology and taxonomic classification.</title>
        <authorList>
            <person name="Goeker M."/>
        </authorList>
    </citation>
    <scope>NUCLEOTIDE SEQUENCE [LARGE SCALE GENOMIC DNA]</scope>
    <source>
        <strain evidence="1 2">DSM 21769</strain>
    </source>
</reference>
<dbReference type="InterPro" id="IPR046720">
    <property type="entry name" value="DUF6612"/>
</dbReference>
<dbReference type="Pfam" id="PF20316">
    <property type="entry name" value="DUF6612"/>
    <property type="match status" value="1"/>
</dbReference>
<comment type="caution">
    <text evidence="1">The sequence shown here is derived from an EMBL/GenBank/DDBJ whole genome shotgun (WGS) entry which is preliminary data.</text>
</comment>
<evidence type="ECO:0000313" key="1">
    <source>
        <dbReference type="EMBL" id="MBB6450437.1"/>
    </source>
</evidence>